<protein>
    <submittedName>
        <fullName evidence="1">Uncharacterized protein</fullName>
    </submittedName>
</protein>
<sequence>MMSAVPTFYAFRAITPSGNTEECCKVQRLNYCNSLKINFDSIISLIDDEFDENKEGKQTIKVNFTSIRRTITHDVVTRDELKLAALF</sequence>
<dbReference type="OrthoDB" id="6119432at2759"/>
<name>A0A232EEH2_9HYME</name>
<organism evidence="1 2">
    <name type="scientific">Trichomalopsis sarcophagae</name>
    <dbReference type="NCBI Taxonomy" id="543379"/>
    <lineage>
        <taxon>Eukaryota</taxon>
        <taxon>Metazoa</taxon>
        <taxon>Ecdysozoa</taxon>
        <taxon>Arthropoda</taxon>
        <taxon>Hexapoda</taxon>
        <taxon>Insecta</taxon>
        <taxon>Pterygota</taxon>
        <taxon>Neoptera</taxon>
        <taxon>Endopterygota</taxon>
        <taxon>Hymenoptera</taxon>
        <taxon>Apocrita</taxon>
        <taxon>Proctotrupomorpha</taxon>
        <taxon>Chalcidoidea</taxon>
        <taxon>Pteromalidae</taxon>
        <taxon>Pteromalinae</taxon>
        <taxon>Trichomalopsis</taxon>
    </lineage>
</organism>
<dbReference type="AlphaFoldDB" id="A0A232EEH2"/>
<accession>A0A232EEH2</accession>
<keyword evidence="2" id="KW-1185">Reference proteome</keyword>
<dbReference type="EMBL" id="NNAY01005328">
    <property type="protein sequence ID" value="OXU16750.1"/>
    <property type="molecule type" value="Genomic_DNA"/>
</dbReference>
<dbReference type="Proteomes" id="UP000215335">
    <property type="component" value="Unassembled WGS sequence"/>
</dbReference>
<proteinExistence type="predicted"/>
<evidence type="ECO:0000313" key="1">
    <source>
        <dbReference type="EMBL" id="OXU16750.1"/>
    </source>
</evidence>
<reference evidence="1 2" key="1">
    <citation type="journal article" date="2017" name="Curr. Biol.">
        <title>The Evolution of Venom by Co-option of Single-Copy Genes.</title>
        <authorList>
            <person name="Martinson E.O."/>
            <person name="Mrinalini"/>
            <person name="Kelkar Y.D."/>
            <person name="Chang C.H."/>
            <person name="Werren J.H."/>
        </authorList>
    </citation>
    <scope>NUCLEOTIDE SEQUENCE [LARGE SCALE GENOMIC DNA]</scope>
    <source>
        <strain evidence="1 2">Alberta</strain>
        <tissue evidence="1">Whole body</tissue>
    </source>
</reference>
<evidence type="ECO:0000313" key="2">
    <source>
        <dbReference type="Proteomes" id="UP000215335"/>
    </source>
</evidence>
<gene>
    <name evidence="1" type="ORF">TSAR_012923</name>
</gene>
<comment type="caution">
    <text evidence="1">The sequence shown here is derived from an EMBL/GenBank/DDBJ whole genome shotgun (WGS) entry which is preliminary data.</text>
</comment>